<organism evidence="3 4">
    <name type="scientific">Pseudo-nitzschia multistriata</name>
    <dbReference type="NCBI Taxonomy" id="183589"/>
    <lineage>
        <taxon>Eukaryota</taxon>
        <taxon>Sar</taxon>
        <taxon>Stramenopiles</taxon>
        <taxon>Ochrophyta</taxon>
        <taxon>Bacillariophyta</taxon>
        <taxon>Bacillariophyceae</taxon>
        <taxon>Bacillariophycidae</taxon>
        <taxon>Bacillariales</taxon>
        <taxon>Bacillariaceae</taxon>
        <taxon>Pseudo-nitzschia</taxon>
    </lineage>
</organism>
<dbReference type="OrthoDB" id="46499at2759"/>
<evidence type="ECO:0000313" key="3">
    <source>
        <dbReference type="EMBL" id="VEU36412.1"/>
    </source>
</evidence>
<reference evidence="3 4" key="1">
    <citation type="submission" date="2019-01" db="EMBL/GenBank/DDBJ databases">
        <authorList>
            <person name="Ferrante I. M."/>
        </authorList>
    </citation>
    <scope>NUCLEOTIDE SEQUENCE [LARGE SCALE GENOMIC DNA]</scope>
    <source>
        <strain evidence="3 4">B856</strain>
    </source>
</reference>
<evidence type="ECO:0000259" key="2">
    <source>
        <dbReference type="Pfam" id="PF07510"/>
    </source>
</evidence>
<accession>A0A448Z2Z5</accession>
<dbReference type="PANTHER" id="PTHR35149">
    <property type="entry name" value="SLL5132 PROTEIN"/>
    <property type="match status" value="1"/>
</dbReference>
<keyword evidence="4" id="KW-1185">Reference proteome</keyword>
<dbReference type="PANTHER" id="PTHR35149:SF2">
    <property type="entry name" value="DUF262 DOMAIN-CONTAINING PROTEIN"/>
    <property type="match status" value="1"/>
</dbReference>
<feature type="domain" description="GmrSD restriction endonucleases N-terminal" evidence="1">
    <location>
        <begin position="79"/>
        <end position="265"/>
    </location>
</feature>
<gene>
    <name evidence="3" type="ORF">PSNMU_V1.4_AUG-EV-PASAV3_0031680</name>
</gene>
<dbReference type="Proteomes" id="UP000291116">
    <property type="component" value="Unassembled WGS sequence"/>
</dbReference>
<protein>
    <recommendedName>
        <fullName evidence="5">DUF262 domain-containing protein</fullName>
    </recommendedName>
</protein>
<dbReference type="InterPro" id="IPR011089">
    <property type="entry name" value="GmrSD_C"/>
</dbReference>
<name>A0A448Z2Z5_9STRA</name>
<dbReference type="Pfam" id="PF07510">
    <property type="entry name" value="GmrSD_C"/>
    <property type="match status" value="1"/>
</dbReference>
<proteinExistence type="predicted"/>
<dbReference type="AlphaFoldDB" id="A0A448Z2Z5"/>
<evidence type="ECO:0000259" key="1">
    <source>
        <dbReference type="Pfam" id="PF03235"/>
    </source>
</evidence>
<feature type="domain" description="GmrSD restriction endonucleases C-terminal" evidence="2">
    <location>
        <begin position="515"/>
        <end position="631"/>
    </location>
</feature>
<dbReference type="EMBL" id="CAACVS010000089">
    <property type="protein sequence ID" value="VEU36412.1"/>
    <property type="molecule type" value="Genomic_DNA"/>
</dbReference>
<dbReference type="Pfam" id="PF03235">
    <property type="entry name" value="GmrSD_N"/>
    <property type="match status" value="1"/>
</dbReference>
<evidence type="ECO:0000313" key="4">
    <source>
        <dbReference type="Proteomes" id="UP000291116"/>
    </source>
</evidence>
<sequence length="643" mass="73360">MLKGYIILCSFLFRSTQQFSHLEWKDRRRVDSRGALRASDTSSSNGGDDNSVLQARRLSLGRIFNGEREYLFNTKKNVRSYEWTEKEAEDLFESINDIDEKNPLNNFLDLNLMLLMQSDTPDDILVEKGGDIGRNSVVYDVYDGQQRLVTLNLLLAAIRDALLNNFPDSPRSVAIAKQVANMIFPQDPLFAPVCRIKVRERNGNKWLDLISSGANEEEDVINLLPKERAWGRLGVPKPDQKIICIYNYFRRRLDELSENQIRQLIIHISSDVYVLMSITSDINVARNFVMSQGKGKSIEPVDWYKGTVSFLNENESVQETTMESWEELCEDIGRDTLQDACVLLAQQRQGTKIKKNEEISIVEQTFRDTISSIGAETSDKGEALFKYNITPAARALNDFREGIFKLHETDDMEPPSLSFLRATAKIATCKEIEMVLLDIVSKCNAKAIDKSAVPKILKNVETIALWMMVTKPKPKDRFGRCLSIIEDQGNASLSYDERSSVVEGLHNFEFGKPAERKKAAAILARLNEYVLFKNSQSRLEPTNAGRHIEHVLPQHHKNLNSWNETWDPTDASTWKDRLGNLALLNRNTNSKIGNGSFETKKEHLIDSPYPLTKDIAKSQTWDVHAVRRNHDMCIDLARKVWKL</sequence>
<evidence type="ECO:0008006" key="5">
    <source>
        <dbReference type="Google" id="ProtNLM"/>
    </source>
</evidence>
<dbReference type="InterPro" id="IPR004919">
    <property type="entry name" value="GmrSD_N"/>
</dbReference>